<keyword evidence="3" id="KW-1185">Reference proteome</keyword>
<organism evidence="2 3">
    <name type="scientific">Butyribacter intestini</name>
    <dbReference type="NCBI Taxonomy" id="1703332"/>
    <lineage>
        <taxon>Bacteria</taxon>
        <taxon>Bacillati</taxon>
        <taxon>Bacillota</taxon>
        <taxon>Clostridia</taxon>
        <taxon>Lachnospirales</taxon>
        <taxon>Lachnospiraceae</taxon>
        <taxon>Butyribacter</taxon>
    </lineage>
</organism>
<dbReference type="Pfam" id="PF01381">
    <property type="entry name" value="HTH_3"/>
    <property type="match status" value="1"/>
</dbReference>
<evidence type="ECO:0000313" key="2">
    <source>
        <dbReference type="EMBL" id="KQC86132.1"/>
    </source>
</evidence>
<dbReference type="InterPro" id="IPR010982">
    <property type="entry name" value="Lambda_DNA-bd_dom_sf"/>
</dbReference>
<sequence length="113" mass="12898">MKNPVIAKMLKYYRKSNNLSVDDVAAYLDECGISVANKTIYGWESGQTQPDADILLYLCKFYRITDVLGTFGYSKKKINETSTYSLKERDLVDAYRKNKALQPAIDKLLDLKS</sequence>
<dbReference type="InterPro" id="IPR001387">
    <property type="entry name" value="Cro/C1-type_HTH"/>
</dbReference>
<feature type="domain" description="HTH cro/C1-type" evidence="1">
    <location>
        <begin position="10"/>
        <end position="68"/>
    </location>
</feature>
<dbReference type="EMBL" id="LLKB01000001">
    <property type="protein sequence ID" value="KQC86132.1"/>
    <property type="molecule type" value="Genomic_DNA"/>
</dbReference>
<evidence type="ECO:0000313" key="3">
    <source>
        <dbReference type="Proteomes" id="UP000050833"/>
    </source>
</evidence>
<dbReference type="CDD" id="cd00093">
    <property type="entry name" value="HTH_XRE"/>
    <property type="match status" value="1"/>
</dbReference>
<accession>A0AAW3JTB8</accession>
<dbReference type="RefSeq" id="WP_055941385.1">
    <property type="nucleotide sequence ID" value="NZ_DBGDCA010000161.1"/>
</dbReference>
<comment type="caution">
    <text evidence="2">The sequence shown here is derived from an EMBL/GenBank/DDBJ whole genome shotgun (WGS) entry which is preliminary data.</text>
</comment>
<dbReference type="Gene3D" id="1.10.260.40">
    <property type="entry name" value="lambda repressor-like DNA-binding domains"/>
    <property type="match status" value="1"/>
</dbReference>
<reference evidence="2 3" key="1">
    <citation type="submission" date="2015-10" db="EMBL/GenBank/DDBJ databases">
        <title>Butyribacter intestini gen. nov., sp. nov., a butyric acid-producing bacterium of the family Lachnospiraceae isolated from the human faeces.</title>
        <authorList>
            <person name="Zou Y."/>
            <person name="Xue W."/>
            <person name="Luo G."/>
            <person name="Lv M."/>
        </authorList>
    </citation>
    <scope>NUCLEOTIDE SEQUENCE [LARGE SCALE GENOMIC DNA]</scope>
    <source>
        <strain evidence="2 3">TF01-11</strain>
    </source>
</reference>
<name>A0AAW3JTB8_9FIRM</name>
<evidence type="ECO:0000259" key="1">
    <source>
        <dbReference type="PROSITE" id="PS50943"/>
    </source>
</evidence>
<dbReference type="AlphaFoldDB" id="A0AAW3JTB8"/>
<dbReference type="GO" id="GO:0003677">
    <property type="term" value="F:DNA binding"/>
    <property type="evidence" value="ECO:0007669"/>
    <property type="project" value="InterPro"/>
</dbReference>
<proteinExistence type="predicted"/>
<gene>
    <name evidence="2" type="ORF">APZ18_02750</name>
</gene>
<protein>
    <recommendedName>
        <fullName evidence="1">HTH cro/C1-type domain-containing protein</fullName>
    </recommendedName>
</protein>
<dbReference type="Proteomes" id="UP000050833">
    <property type="component" value="Unassembled WGS sequence"/>
</dbReference>
<dbReference type="PROSITE" id="PS50943">
    <property type="entry name" value="HTH_CROC1"/>
    <property type="match status" value="1"/>
</dbReference>
<dbReference type="SUPFAM" id="SSF47413">
    <property type="entry name" value="lambda repressor-like DNA-binding domains"/>
    <property type="match status" value="1"/>
</dbReference>